<feature type="compositionally biased region" description="Basic and acidic residues" evidence="1">
    <location>
        <begin position="418"/>
        <end position="440"/>
    </location>
</feature>
<feature type="compositionally biased region" description="Polar residues" evidence="1">
    <location>
        <begin position="51"/>
        <end position="69"/>
    </location>
</feature>
<feature type="compositionally biased region" description="Basic and acidic residues" evidence="1">
    <location>
        <begin position="812"/>
        <end position="844"/>
    </location>
</feature>
<feature type="region of interest" description="Disordered" evidence="1">
    <location>
        <begin position="335"/>
        <end position="590"/>
    </location>
</feature>
<feature type="region of interest" description="Disordered" evidence="1">
    <location>
        <begin position="737"/>
        <end position="760"/>
    </location>
</feature>
<feature type="compositionally biased region" description="Polar residues" evidence="1">
    <location>
        <begin position="746"/>
        <end position="760"/>
    </location>
</feature>
<accession>A0AAD6U7Y3</accession>
<feature type="compositionally biased region" description="Polar residues" evidence="1">
    <location>
        <begin position="537"/>
        <end position="549"/>
    </location>
</feature>
<reference evidence="2" key="1">
    <citation type="submission" date="2023-03" db="EMBL/GenBank/DDBJ databases">
        <title>Massive genome expansion in bonnet fungi (Mycena s.s.) driven by repeated elements and novel gene families across ecological guilds.</title>
        <authorList>
            <consortium name="Lawrence Berkeley National Laboratory"/>
            <person name="Harder C.B."/>
            <person name="Miyauchi S."/>
            <person name="Viragh M."/>
            <person name="Kuo A."/>
            <person name="Thoen E."/>
            <person name="Andreopoulos B."/>
            <person name="Lu D."/>
            <person name="Skrede I."/>
            <person name="Drula E."/>
            <person name="Henrissat B."/>
            <person name="Morin E."/>
            <person name="Kohler A."/>
            <person name="Barry K."/>
            <person name="LaButti K."/>
            <person name="Morin E."/>
            <person name="Salamov A."/>
            <person name="Lipzen A."/>
            <person name="Mereny Z."/>
            <person name="Hegedus B."/>
            <person name="Baldrian P."/>
            <person name="Stursova M."/>
            <person name="Weitz H."/>
            <person name="Taylor A."/>
            <person name="Grigoriev I.V."/>
            <person name="Nagy L.G."/>
            <person name="Martin F."/>
            <person name="Kauserud H."/>
        </authorList>
    </citation>
    <scope>NUCLEOTIDE SEQUENCE</scope>
    <source>
        <strain evidence="2">CBHHK173m</strain>
    </source>
</reference>
<dbReference type="AlphaFoldDB" id="A0AAD6U7Y3"/>
<dbReference type="EMBL" id="JARJCN010000014">
    <property type="protein sequence ID" value="KAJ7094535.1"/>
    <property type="molecule type" value="Genomic_DNA"/>
</dbReference>
<gene>
    <name evidence="2" type="ORF">B0H15DRAFT_829948</name>
</gene>
<feature type="compositionally biased region" description="Basic and acidic residues" evidence="1">
    <location>
        <begin position="857"/>
        <end position="875"/>
    </location>
</feature>
<feature type="compositionally biased region" description="Low complexity" evidence="1">
    <location>
        <begin position="901"/>
        <end position="915"/>
    </location>
</feature>
<feature type="region of interest" description="Disordered" evidence="1">
    <location>
        <begin position="261"/>
        <end position="285"/>
    </location>
</feature>
<comment type="caution">
    <text evidence="2">The sequence shown here is derived from an EMBL/GenBank/DDBJ whole genome shotgun (WGS) entry which is preliminary data.</text>
</comment>
<evidence type="ECO:0000256" key="1">
    <source>
        <dbReference type="SAM" id="MobiDB-lite"/>
    </source>
</evidence>
<keyword evidence="3" id="KW-1185">Reference proteome</keyword>
<evidence type="ECO:0000313" key="3">
    <source>
        <dbReference type="Proteomes" id="UP001222325"/>
    </source>
</evidence>
<sequence>MGNHGSNDPRPADPMSADTMSAENVSRLAASQNTPRLDIEAPAFHPKFYRSDTTNAQAGSPSMNGDPDTSASSSANSSFPLSDSAVPSNFDISADLPAQLSHFFPLPPTKLDSAANNSPSASSVQRTTMTALNDSMGQPSLQETLDALWAPPKHVPVRISAPVSPAVKSDAPLIDFFEPIPAMPSFASSSTVTARLSDDTSFEIRAHGIPSGQQSADDSSCNISAQPSREPSGGVQMCREETLTQLVASHPELNLGLESASKTSTDAARLDPAPQSGSSSFVSVGDEPIQLPPVTYADATNIASRFPELATKVLNEPLATPVKANIMLKEAEQSFGPVDDNFDPPPDEQNTSMNVEPPPGMPGHSPDHPNWALAPDDSESDCYSPRPVRRERRDFGGRRQSGFVQDQNDFDQQWQSGGRDHDRHRSRSNRGDRSGRDASRRSSGHGRGHGGQDNHTALNGPSRRGSREPSNNDNDRSHDMPPHLRANESHDQSYRTPPRPSATRPHLYNTTALVENSAPAGDEWAPIHDPWTAPAKTRQSAAPQGSSNDQVDDWTPKHDPWVVLANNSATETRDASQSQHPPPSQSLRTEPEVIGQKIFDTSDPHHSGRVATPANEWVASHDPWAVGADESKNHQSQMLELNDKREPPSTARGENSPFRDRVTENETRNGRFVEEARFSANVLDVRVPSQSSVAALAASRAGEMYDGDGHENAQSGNRENDPAAEFDYFLHSNTVDWTSPGPAKPAQNSFSPSQSLAQRSRVNISAPAPRAADYFDYDQQPDDHFGSPAIAGVPEVIPESHSFVLGSMKTDSVAHPDDGVSGRDKPRWGLRDDGNRSGGRDGPSRHGGSGDSPTYARADHDNRSPHDGGHGHGRDSASPGYGSPAYGRGRQGDDHGSPHASRGQGSPSSSQGDSSYKNRGNGSLPHMYSGPPRRTSYATPNFSLPPLDEC</sequence>
<feature type="region of interest" description="Disordered" evidence="1">
    <location>
        <begin position="631"/>
        <end position="667"/>
    </location>
</feature>
<feature type="compositionally biased region" description="Polar residues" evidence="1">
    <location>
        <begin position="211"/>
        <end position="229"/>
    </location>
</feature>
<dbReference type="Proteomes" id="UP001222325">
    <property type="component" value="Unassembled WGS sequence"/>
</dbReference>
<feature type="region of interest" description="Disordered" evidence="1">
    <location>
        <begin position="1"/>
        <end position="84"/>
    </location>
</feature>
<protein>
    <submittedName>
        <fullName evidence="2">Uncharacterized protein</fullName>
    </submittedName>
</protein>
<feature type="compositionally biased region" description="Basic and acidic residues" evidence="1">
    <location>
        <begin position="473"/>
        <end position="493"/>
    </location>
</feature>
<feature type="region of interest" description="Disordered" evidence="1">
    <location>
        <begin position="802"/>
        <end position="950"/>
    </location>
</feature>
<feature type="compositionally biased region" description="Polar residues" evidence="1">
    <location>
        <begin position="402"/>
        <end position="415"/>
    </location>
</feature>
<feature type="region of interest" description="Disordered" evidence="1">
    <location>
        <begin position="209"/>
        <end position="235"/>
    </location>
</feature>
<evidence type="ECO:0000313" key="2">
    <source>
        <dbReference type="EMBL" id="KAJ7094535.1"/>
    </source>
</evidence>
<name>A0AAD6U7Y3_9AGAR</name>
<feature type="compositionally biased region" description="Polar residues" evidence="1">
    <location>
        <begin position="18"/>
        <end position="35"/>
    </location>
</feature>
<feature type="compositionally biased region" description="Low complexity" evidence="1">
    <location>
        <begin position="70"/>
        <end position="84"/>
    </location>
</feature>
<proteinExistence type="predicted"/>
<feature type="compositionally biased region" description="Basic and acidic residues" evidence="1">
    <location>
        <begin position="657"/>
        <end position="667"/>
    </location>
</feature>
<organism evidence="2 3">
    <name type="scientific">Mycena belliarum</name>
    <dbReference type="NCBI Taxonomy" id="1033014"/>
    <lineage>
        <taxon>Eukaryota</taxon>
        <taxon>Fungi</taxon>
        <taxon>Dikarya</taxon>
        <taxon>Basidiomycota</taxon>
        <taxon>Agaricomycotina</taxon>
        <taxon>Agaricomycetes</taxon>
        <taxon>Agaricomycetidae</taxon>
        <taxon>Agaricales</taxon>
        <taxon>Marasmiineae</taxon>
        <taxon>Mycenaceae</taxon>
        <taxon>Mycena</taxon>
    </lineage>
</organism>